<gene>
    <name evidence="1" type="ORF">Amon02_000335300</name>
</gene>
<keyword evidence="2" id="KW-1185">Reference proteome</keyword>
<reference evidence="1" key="1">
    <citation type="submission" date="2023-04" db="EMBL/GenBank/DDBJ databases">
        <title>Ambrosiozyma monospora NBRC 10751.</title>
        <authorList>
            <person name="Ichikawa N."/>
            <person name="Sato H."/>
            <person name="Tonouchi N."/>
        </authorList>
    </citation>
    <scope>NUCLEOTIDE SEQUENCE</scope>
    <source>
        <strain evidence="1">NBRC 10751</strain>
    </source>
</reference>
<name>A0ACB5T0R8_AMBMO</name>
<accession>A0ACB5T0R8</accession>
<evidence type="ECO:0000313" key="2">
    <source>
        <dbReference type="Proteomes" id="UP001165064"/>
    </source>
</evidence>
<dbReference type="EMBL" id="BSXS01002107">
    <property type="protein sequence ID" value="GME78226.1"/>
    <property type="molecule type" value="Genomic_DNA"/>
</dbReference>
<dbReference type="Proteomes" id="UP001165064">
    <property type="component" value="Unassembled WGS sequence"/>
</dbReference>
<proteinExistence type="predicted"/>
<comment type="caution">
    <text evidence="1">The sequence shown here is derived from an EMBL/GenBank/DDBJ whole genome shotgun (WGS) entry which is preliminary data.</text>
</comment>
<protein>
    <submittedName>
        <fullName evidence="1">Unnamed protein product</fullName>
    </submittedName>
</protein>
<organism evidence="1 2">
    <name type="scientific">Ambrosiozyma monospora</name>
    <name type="common">Yeast</name>
    <name type="synonym">Endomycopsis monosporus</name>
    <dbReference type="NCBI Taxonomy" id="43982"/>
    <lineage>
        <taxon>Eukaryota</taxon>
        <taxon>Fungi</taxon>
        <taxon>Dikarya</taxon>
        <taxon>Ascomycota</taxon>
        <taxon>Saccharomycotina</taxon>
        <taxon>Pichiomycetes</taxon>
        <taxon>Pichiales</taxon>
        <taxon>Pichiaceae</taxon>
        <taxon>Ambrosiozyma</taxon>
    </lineage>
</organism>
<sequence length="242" mass="27499">MIPTQTACFECYMKIVPQQTTYPLCTLASTPRLPEHCIEWAHVLEWPRLYPDTKFDADSPEHVQTMYQLSLKRAEEYGIEGVTKSKTLGVVKNIIPAIASTNAIISAACCNEAFKFVTCCNPLLDDSMYYNGEAGVLASSDPYRKVDDCEVCGNLPREFEIEESLTLIQFVELVKQEFSLESPNFFTGEGDIYNFKKSDEFKEKENLLVTKLLPFEMDYCKLQVVVVDPSRKSSLKLNLKLK</sequence>
<evidence type="ECO:0000313" key="1">
    <source>
        <dbReference type="EMBL" id="GME78226.1"/>
    </source>
</evidence>